<feature type="transmembrane region" description="Helical" evidence="8">
    <location>
        <begin position="256"/>
        <end position="276"/>
    </location>
</feature>
<dbReference type="InterPro" id="IPR023214">
    <property type="entry name" value="HAD_sf"/>
</dbReference>
<dbReference type="RefSeq" id="WP_147065103.1">
    <property type="nucleotide sequence ID" value="NZ_BAAARO010000013.1"/>
</dbReference>
<keyword evidence="8" id="KW-0547">Nucleotide-binding</keyword>
<dbReference type="GO" id="GO:0005524">
    <property type="term" value="F:ATP binding"/>
    <property type="evidence" value="ECO:0007669"/>
    <property type="project" value="UniProtKB-UniRule"/>
</dbReference>
<dbReference type="InterPro" id="IPR027256">
    <property type="entry name" value="P-typ_ATPase_IB"/>
</dbReference>
<evidence type="ECO:0000256" key="8">
    <source>
        <dbReference type="RuleBase" id="RU362081"/>
    </source>
</evidence>
<dbReference type="PANTHER" id="PTHR48085:SF5">
    <property type="entry name" value="CADMIUM_ZINC-TRANSPORTING ATPASE HMA4-RELATED"/>
    <property type="match status" value="1"/>
</dbReference>
<dbReference type="GO" id="GO:0016887">
    <property type="term" value="F:ATP hydrolysis activity"/>
    <property type="evidence" value="ECO:0007669"/>
    <property type="project" value="InterPro"/>
</dbReference>
<comment type="subcellular location">
    <subcellularLocation>
        <location evidence="1">Cell membrane</location>
        <topology evidence="1">Multi-pass membrane protein</topology>
    </subcellularLocation>
</comment>
<keyword evidence="4 8" id="KW-0479">Metal-binding</keyword>
<dbReference type="InterPro" id="IPR023298">
    <property type="entry name" value="ATPase_P-typ_TM_dom_sf"/>
</dbReference>
<dbReference type="Gene3D" id="3.40.1110.10">
    <property type="entry name" value="Calcium-transporting ATPase, cytoplasmic domain N"/>
    <property type="match status" value="1"/>
</dbReference>
<evidence type="ECO:0000259" key="12">
    <source>
        <dbReference type="Pfam" id="PF01814"/>
    </source>
</evidence>
<name>A0A512CZV9_9MICO</name>
<sequence length="776" mass="81099">MTWWRGRSPAVFFVASAVLLAGGAIAAVSGADAVSRALWVAATVLGLGLSLLWTVRSVAERRASVDVIAVLALAGALWVGEEFAGAMVTLMLASGRLLEDRAAARADRELRLLVERTPRTARRRTGDRVDGIPVEAVSPGDVLVVGTGEVVPVDGRLLATGTFDESALTGEPMPVERPSGDDVRSGVVNAGPPVDLVATSSASESTYANVVRLVEQAQATSAPFVRTADRFAVLFVPLTLVLAGLAWALAGSPVRAVAVLVVATPCPLLLAAPVAIMSGLSRASRIGVVVKGGAALEALAAGEVVLFDKTGTLTHGRPELASVVTAPGAPPAQDVLRLAASLNQVSPHPLASALVGAARRRDLDLELPTGVREVHGYGLEGLVGDVVVRLGKARWIVGDDDPTWLRQVRRRAALDGCLTVFVAVAGRPAGAFLLEDPVRPDAPRMLAALKEVGIRRTVLLTGDRADIAETVGRIVGVDAVLADRDPADKLAAIRDESAAARTIMVGDGVNDAPALAAAGVGVALAARGATASSEAADVVLTVDRVDAIADAILIARRSRRIALEAVLVGMGLSLVAMLAAAAGLLPPAAGAVLQEGIDVLAIGIALRALLPSRLHSVPMSQEDVATARRLRSGHDVAIAAVEQIRTVADDLRTRDCRLEPVRTLLSRLEEDLIPHERDDEEELMPLVARALGGAATATMRRTHAEIEHQVSRLHRLLDGIDPEHVAPEDVTELRRLLYGLYAVCRLHNSQEEEGAFALVPAGPSPTRRSGRRRAPG</sequence>
<accession>A0A512CZV9</accession>
<dbReference type="InterPro" id="IPR018303">
    <property type="entry name" value="ATPase_P-typ_P_site"/>
</dbReference>
<dbReference type="InterPro" id="IPR036412">
    <property type="entry name" value="HAD-like_sf"/>
</dbReference>
<evidence type="ECO:0000256" key="10">
    <source>
        <dbReference type="SAM" id="SignalP"/>
    </source>
</evidence>
<dbReference type="SFLD" id="SFLDS00003">
    <property type="entry name" value="Haloacid_Dehalogenase"/>
    <property type="match status" value="1"/>
</dbReference>
<feature type="transmembrane region" description="Helical" evidence="8">
    <location>
        <begin position="561"/>
        <end position="585"/>
    </location>
</feature>
<dbReference type="AlphaFoldDB" id="A0A512CZV9"/>
<evidence type="ECO:0000256" key="2">
    <source>
        <dbReference type="ARBA" id="ARBA00006024"/>
    </source>
</evidence>
<dbReference type="EMBL" id="BJYX01000006">
    <property type="protein sequence ID" value="GEO29758.1"/>
    <property type="molecule type" value="Genomic_DNA"/>
</dbReference>
<gene>
    <name evidence="13" type="ORF">TAE01_15680</name>
</gene>
<dbReference type="InterPro" id="IPR008250">
    <property type="entry name" value="ATPase_P-typ_transduc_dom_A_sf"/>
</dbReference>
<dbReference type="SFLD" id="SFLDG00002">
    <property type="entry name" value="C1.7:_P-type_atpase_like"/>
    <property type="match status" value="1"/>
</dbReference>
<organism evidence="13 14">
    <name type="scientific">Terrabacter aerolatus</name>
    <dbReference type="NCBI Taxonomy" id="422442"/>
    <lineage>
        <taxon>Bacteria</taxon>
        <taxon>Bacillati</taxon>
        <taxon>Actinomycetota</taxon>
        <taxon>Actinomycetes</taxon>
        <taxon>Micrococcales</taxon>
        <taxon>Intrasporangiaceae</taxon>
        <taxon>Terrabacter</taxon>
    </lineage>
</organism>
<keyword evidence="5" id="KW-1278">Translocase</keyword>
<comment type="similarity">
    <text evidence="2 8">Belongs to the cation transport ATPase (P-type) (TC 3.A.3) family. Type IB subfamily.</text>
</comment>
<feature type="transmembrane region" description="Helical" evidence="8">
    <location>
        <begin position="231"/>
        <end position="250"/>
    </location>
</feature>
<dbReference type="Pfam" id="PF00122">
    <property type="entry name" value="E1-E2_ATPase"/>
    <property type="match status" value="1"/>
</dbReference>
<dbReference type="InterPro" id="IPR001757">
    <property type="entry name" value="P_typ_ATPase"/>
</dbReference>
<evidence type="ECO:0000256" key="3">
    <source>
        <dbReference type="ARBA" id="ARBA00022692"/>
    </source>
</evidence>
<dbReference type="SUPFAM" id="SSF81653">
    <property type="entry name" value="Calcium ATPase, transduction domain A"/>
    <property type="match status" value="1"/>
</dbReference>
<dbReference type="InterPro" id="IPR012312">
    <property type="entry name" value="Hemerythrin-like"/>
</dbReference>
<dbReference type="GO" id="GO:0005886">
    <property type="term" value="C:plasma membrane"/>
    <property type="evidence" value="ECO:0007669"/>
    <property type="project" value="UniProtKB-SubCell"/>
</dbReference>
<dbReference type="PRINTS" id="PR00120">
    <property type="entry name" value="HATPASE"/>
</dbReference>
<dbReference type="Gene3D" id="2.70.150.10">
    <property type="entry name" value="Calcium-transporting ATPase, cytoplasmic transduction domain A"/>
    <property type="match status" value="1"/>
</dbReference>
<dbReference type="SUPFAM" id="SSF81665">
    <property type="entry name" value="Calcium ATPase, transmembrane domain M"/>
    <property type="match status" value="1"/>
</dbReference>
<keyword evidence="10" id="KW-0732">Signal</keyword>
<evidence type="ECO:0000313" key="14">
    <source>
        <dbReference type="Proteomes" id="UP000321534"/>
    </source>
</evidence>
<dbReference type="PROSITE" id="PS00154">
    <property type="entry name" value="ATPASE_E1_E2"/>
    <property type="match status" value="1"/>
</dbReference>
<dbReference type="GO" id="GO:0046872">
    <property type="term" value="F:metal ion binding"/>
    <property type="evidence" value="ECO:0007669"/>
    <property type="project" value="UniProtKB-KW"/>
</dbReference>
<feature type="transmembrane region" description="Helical" evidence="8">
    <location>
        <begin position="36"/>
        <end position="55"/>
    </location>
</feature>
<evidence type="ECO:0000256" key="4">
    <source>
        <dbReference type="ARBA" id="ARBA00022723"/>
    </source>
</evidence>
<dbReference type="Gene3D" id="3.40.50.1000">
    <property type="entry name" value="HAD superfamily/HAD-like"/>
    <property type="match status" value="1"/>
</dbReference>
<keyword evidence="6 8" id="KW-1133">Transmembrane helix</keyword>
<proteinExistence type="inferred from homology"/>
<dbReference type="OrthoDB" id="7059309at2"/>
<feature type="region of interest" description="Disordered" evidence="9">
    <location>
        <begin position="757"/>
        <end position="776"/>
    </location>
</feature>
<dbReference type="PANTHER" id="PTHR48085">
    <property type="entry name" value="CADMIUM/ZINC-TRANSPORTING ATPASE HMA2-RELATED"/>
    <property type="match status" value="1"/>
</dbReference>
<reference evidence="13 14" key="1">
    <citation type="submission" date="2019-07" db="EMBL/GenBank/DDBJ databases">
        <title>Whole genome shotgun sequence of Terrabacter aerolatus NBRC 106305.</title>
        <authorList>
            <person name="Hosoyama A."/>
            <person name="Uohara A."/>
            <person name="Ohji S."/>
            <person name="Ichikawa N."/>
        </authorList>
    </citation>
    <scope>NUCLEOTIDE SEQUENCE [LARGE SCALE GENOMIC DNA]</scope>
    <source>
        <strain evidence="13 14">NBRC 106305</strain>
    </source>
</reference>
<dbReference type="Gene3D" id="1.20.120.520">
    <property type="entry name" value="nmb1532 protein domain like"/>
    <property type="match status" value="1"/>
</dbReference>
<keyword evidence="8" id="KW-1003">Cell membrane</keyword>
<dbReference type="InterPro" id="IPR023299">
    <property type="entry name" value="ATPase_P-typ_cyto_dom_N"/>
</dbReference>
<dbReference type="Pfam" id="PF01814">
    <property type="entry name" value="Hemerythrin"/>
    <property type="match status" value="1"/>
</dbReference>
<dbReference type="InterPro" id="IPR051014">
    <property type="entry name" value="Cation_Transport_ATPase_IB"/>
</dbReference>
<evidence type="ECO:0000256" key="9">
    <source>
        <dbReference type="SAM" id="MobiDB-lite"/>
    </source>
</evidence>
<feature type="chain" id="PRO_5021766146" evidence="10">
    <location>
        <begin position="27"/>
        <end position="776"/>
    </location>
</feature>
<dbReference type="NCBIfam" id="TIGR01525">
    <property type="entry name" value="ATPase-IB_hvy"/>
    <property type="match status" value="1"/>
</dbReference>
<dbReference type="Proteomes" id="UP000321534">
    <property type="component" value="Unassembled WGS sequence"/>
</dbReference>
<dbReference type="GO" id="GO:0015086">
    <property type="term" value="F:cadmium ion transmembrane transporter activity"/>
    <property type="evidence" value="ECO:0007669"/>
    <property type="project" value="TreeGrafter"/>
</dbReference>
<evidence type="ECO:0000313" key="13">
    <source>
        <dbReference type="EMBL" id="GEO29758.1"/>
    </source>
</evidence>
<dbReference type="NCBIfam" id="TIGR01494">
    <property type="entry name" value="ATPase_P-type"/>
    <property type="match status" value="2"/>
</dbReference>
<evidence type="ECO:0000256" key="7">
    <source>
        <dbReference type="ARBA" id="ARBA00023136"/>
    </source>
</evidence>
<dbReference type="InterPro" id="IPR059000">
    <property type="entry name" value="ATPase_P-type_domA"/>
</dbReference>
<evidence type="ECO:0000259" key="11">
    <source>
        <dbReference type="Pfam" id="PF00122"/>
    </source>
</evidence>
<feature type="domain" description="Hemerythrin-like" evidence="12">
    <location>
        <begin position="629"/>
        <end position="758"/>
    </location>
</feature>
<evidence type="ECO:0000256" key="6">
    <source>
        <dbReference type="ARBA" id="ARBA00022989"/>
    </source>
</evidence>
<dbReference type="SFLD" id="SFLDF00027">
    <property type="entry name" value="p-type_atpase"/>
    <property type="match status" value="1"/>
</dbReference>
<keyword evidence="8" id="KW-0067">ATP-binding</keyword>
<keyword evidence="3 8" id="KW-0812">Transmembrane</keyword>
<dbReference type="GO" id="GO:0019829">
    <property type="term" value="F:ATPase-coupled monoatomic cation transmembrane transporter activity"/>
    <property type="evidence" value="ECO:0007669"/>
    <property type="project" value="InterPro"/>
</dbReference>
<keyword evidence="7 8" id="KW-0472">Membrane</keyword>
<protein>
    <submittedName>
        <fullName evidence="13">ATPase P</fullName>
    </submittedName>
</protein>
<evidence type="ECO:0000256" key="1">
    <source>
        <dbReference type="ARBA" id="ARBA00004651"/>
    </source>
</evidence>
<dbReference type="SUPFAM" id="SSF56784">
    <property type="entry name" value="HAD-like"/>
    <property type="match status" value="1"/>
</dbReference>
<dbReference type="PRINTS" id="PR00119">
    <property type="entry name" value="CATATPASE"/>
</dbReference>
<evidence type="ECO:0000256" key="5">
    <source>
        <dbReference type="ARBA" id="ARBA00022967"/>
    </source>
</evidence>
<feature type="domain" description="P-type ATPase A" evidence="11">
    <location>
        <begin position="116"/>
        <end position="215"/>
    </location>
</feature>
<comment type="caution">
    <text evidence="13">The sequence shown here is derived from an EMBL/GenBank/DDBJ whole genome shotgun (WGS) entry which is preliminary data.</text>
</comment>
<keyword evidence="14" id="KW-1185">Reference proteome</keyword>
<dbReference type="Pfam" id="PF00702">
    <property type="entry name" value="Hydrolase"/>
    <property type="match status" value="1"/>
</dbReference>
<feature type="signal peptide" evidence="10">
    <location>
        <begin position="1"/>
        <end position="26"/>
    </location>
</feature>
<dbReference type="InterPro" id="IPR044492">
    <property type="entry name" value="P_typ_ATPase_HD_dom"/>
</dbReference>